<feature type="domain" description="Putative Se/S carrier protein-like" evidence="1">
    <location>
        <begin position="3"/>
        <end position="51"/>
    </location>
</feature>
<accession>A0ABY8E9U7</accession>
<name>A0ABY8E9U7_9FIRM</name>
<keyword evidence="3" id="KW-1185">Reference proteome</keyword>
<sequence>MNEYIAIFFTHSGAIKFDRFCKKNNIKSELMPVPRKLSSNCGICSKFCYDDSIDTLISDEIEKIYECHEKEYVLRYEE</sequence>
<protein>
    <submittedName>
        <fullName evidence="2">DUF3343 domain-containing protein</fullName>
    </submittedName>
</protein>
<organism evidence="2 3">
    <name type="scientific">Tepidibacter hydrothermalis</name>
    <dbReference type="NCBI Taxonomy" id="3036126"/>
    <lineage>
        <taxon>Bacteria</taxon>
        <taxon>Bacillati</taxon>
        <taxon>Bacillota</taxon>
        <taxon>Clostridia</taxon>
        <taxon>Peptostreptococcales</taxon>
        <taxon>Peptostreptococcaceae</taxon>
        <taxon>Tepidibacter</taxon>
    </lineage>
</organism>
<gene>
    <name evidence="2" type="ORF">P4S50_15115</name>
</gene>
<dbReference type="InterPro" id="IPR021778">
    <property type="entry name" value="Se/S_carrier-like"/>
</dbReference>
<dbReference type="Pfam" id="PF11823">
    <property type="entry name" value="Se_S_carrier"/>
    <property type="match status" value="1"/>
</dbReference>
<dbReference type="RefSeq" id="WP_277731644.1">
    <property type="nucleotide sequence ID" value="NZ_CP120733.1"/>
</dbReference>
<evidence type="ECO:0000313" key="3">
    <source>
        <dbReference type="Proteomes" id="UP001222800"/>
    </source>
</evidence>
<evidence type="ECO:0000259" key="1">
    <source>
        <dbReference type="Pfam" id="PF11823"/>
    </source>
</evidence>
<proteinExistence type="predicted"/>
<reference evidence="2 3" key="1">
    <citation type="submission" date="2023-03" db="EMBL/GenBank/DDBJ databases">
        <title>Complete genome sequence of Tepidibacter sp. SWIR-1, isolated from a deep-sea hydrothermal vent.</title>
        <authorList>
            <person name="Li X."/>
        </authorList>
    </citation>
    <scope>NUCLEOTIDE SEQUENCE [LARGE SCALE GENOMIC DNA]</scope>
    <source>
        <strain evidence="2 3">SWIR-1</strain>
    </source>
</reference>
<evidence type="ECO:0000313" key="2">
    <source>
        <dbReference type="EMBL" id="WFD09707.1"/>
    </source>
</evidence>
<dbReference type="EMBL" id="CP120733">
    <property type="protein sequence ID" value="WFD09707.1"/>
    <property type="molecule type" value="Genomic_DNA"/>
</dbReference>
<dbReference type="Proteomes" id="UP001222800">
    <property type="component" value="Chromosome"/>
</dbReference>